<dbReference type="Proteomes" id="UP000706039">
    <property type="component" value="Unassembled WGS sequence"/>
</dbReference>
<dbReference type="PROSITE" id="PS51257">
    <property type="entry name" value="PROKAR_LIPOPROTEIN"/>
    <property type="match status" value="1"/>
</dbReference>
<accession>A0ABS7PU13</accession>
<dbReference type="RefSeq" id="WP_222991819.1">
    <property type="nucleotide sequence ID" value="NZ_JAINVV010000009.1"/>
</dbReference>
<sequence>MRKGGMIARILGALVLTQATMGTATACGATYTIDARELARTVNKQGKVKSVTWALNATHPFGQSQRTRMVGGAPEGSWVRFSSDGRWTARIGLENDLRVRPVEMKVAFGFSLGDASRSGLIPTVWSDAITVPKRGARWTDASGKRGPQGVTWDMLLQGNVSPIWTVSCAVQG</sequence>
<keyword evidence="3" id="KW-1185">Reference proteome</keyword>
<protein>
    <recommendedName>
        <fullName evidence="4">Lipoprotein</fullName>
    </recommendedName>
</protein>
<reference evidence="2 3" key="1">
    <citation type="submission" date="2021-08" db="EMBL/GenBank/DDBJ databases">
        <authorList>
            <person name="Tuo L."/>
        </authorList>
    </citation>
    <scope>NUCLEOTIDE SEQUENCE [LARGE SCALE GENOMIC DNA]</scope>
    <source>
        <strain evidence="2 3">JCM 31229</strain>
    </source>
</reference>
<gene>
    <name evidence="2" type="ORF">K7G82_20775</name>
</gene>
<feature type="signal peptide" evidence="1">
    <location>
        <begin position="1"/>
        <end position="26"/>
    </location>
</feature>
<organism evidence="2 3">
    <name type="scientific">Sphingomonas colocasiae</name>
    <dbReference type="NCBI Taxonomy" id="1848973"/>
    <lineage>
        <taxon>Bacteria</taxon>
        <taxon>Pseudomonadati</taxon>
        <taxon>Pseudomonadota</taxon>
        <taxon>Alphaproteobacteria</taxon>
        <taxon>Sphingomonadales</taxon>
        <taxon>Sphingomonadaceae</taxon>
        <taxon>Sphingomonas</taxon>
    </lineage>
</organism>
<evidence type="ECO:0000313" key="2">
    <source>
        <dbReference type="EMBL" id="MBY8824751.1"/>
    </source>
</evidence>
<keyword evidence="1" id="KW-0732">Signal</keyword>
<comment type="caution">
    <text evidence="2">The sequence shown here is derived from an EMBL/GenBank/DDBJ whole genome shotgun (WGS) entry which is preliminary data.</text>
</comment>
<feature type="chain" id="PRO_5046229878" description="Lipoprotein" evidence="1">
    <location>
        <begin position="27"/>
        <end position="172"/>
    </location>
</feature>
<evidence type="ECO:0008006" key="4">
    <source>
        <dbReference type="Google" id="ProtNLM"/>
    </source>
</evidence>
<evidence type="ECO:0000313" key="3">
    <source>
        <dbReference type="Proteomes" id="UP000706039"/>
    </source>
</evidence>
<dbReference type="EMBL" id="JAINVV010000009">
    <property type="protein sequence ID" value="MBY8824751.1"/>
    <property type="molecule type" value="Genomic_DNA"/>
</dbReference>
<evidence type="ECO:0000256" key="1">
    <source>
        <dbReference type="SAM" id="SignalP"/>
    </source>
</evidence>
<name>A0ABS7PU13_9SPHN</name>
<proteinExistence type="predicted"/>